<dbReference type="Pfam" id="PF00805">
    <property type="entry name" value="Pentapeptide"/>
    <property type="match status" value="1"/>
</dbReference>
<gene>
    <name evidence="1" type="ORF">UT11_C0070G0002</name>
</gene>
<sequence length="132" mass="14342">MLVGLVSIIGSMGGGVFWSLQDQERLNAAQTSLEPIYQPKVWSDQDRQILRTLQMAGIQAQLDRQIEKIRVDGSAFNAQLSGVNLRGIFAELTNFSAADLSYANLSGAKLRSSTFSGTKLVGAQLVKADLRI</sequence>
<accession>A0A0G0PAY0</accession>
<reference evidence="1 2" key="1">
    <citation type="journal article" date="2015" name="Nature">
        <title>rRNA introns, odd ribosomes, and small enigmatic genomes across a large radiation of phyla.</title>
        <authorList>
            <person name="Brown C.T."/>
            <person name="Hug L.A."/>
            <person name="Thomas B.C."/>
            <person name="Sharon I."/>
            <person name="Castelle C.J."/>
            <person name="Singh A."/>
            <person name="Wilkins M.J."/>
            <person name="Williams K.H."/>
            <person name="Banfield J.F."/>
        </authorList>
    </citation>
    <scope>NUCLEOTIDE SEQUENCE [LARGE SCALE GENOMIC DNA]</scope>
</reference>
<dbReference type="PATRIC" id="fig|1618334.3.peg.861"/>
<dbReference type="EMBL" id="LBVO01000070">
    <property type="protein sequence ID" value="KKQ86451.1"/>
    <property type="molecule type" value="Genomic_DNA"/>
</dbReference>
<name>A0A0G0PAY0_9BACT</name>
<comment type="caution">
    <text evidence="1">The sequence shown here is derived from an EMBL/GenBank/DDBJ whole genome shotgun (WGS) entry which is preliminary data.</text>
</comment>
<evidence type="ECO:0000313" key="1">
    <source>
        <dbReference type="EMBL" id="KKQ86451.1"/>
    </source>
</evidence>
<dbReference type="Gene3D" id="2.160.20.80">
    <property type="entry name" value="E3 ubiquitin-protein ligase SopA"/>
    <property type="match status" value="1"/>
</dbReference>
<protein>
    <submittedName>
        <fullName evidence="1">Pentapeptide repeat family protein</fullName>
    </submittedName>
</protein>
<organism evidence="1 2">
    <name type="scientific">Berkelbacteria bacterium GW2011_GWA2_38_9</name>
    <dbReference type="NCBI Taxonomy" id="1618334"/>
    <lineage>
        <taxon>Bacteria</taxon>
        <taxon>Candidatus Berkelbacteria</taxon>
    </lineage>
</organism>
<dbReference type="InterPro" id="IPR001646">
    <property type="entry name" value="5peptide_repeat"/>
</dbReference>
<dbReference type="Proteomes" id="UP000033934">
    <property type="component" value="Unassembled WGS sequence"/>
</dbReference>
<evidence type="ECO:0000313" key="2">
    <source>
        <dbReference type="Proteomes" id="UP000033934"/>
    </source>
</evidence>
<proteinExistence type="predicted"/>
<dbReference type="SUPFAM" id="SSF141571">
    <property type="entry name" value="Pentapeptide repeat-like"/>
    <property type="match status" value="1"/>
</dbReference>
<dbReference type="AlphaFoldDB" id="A0A0G0PAY0"/>